<accession>A0ABU2PYC8</accession>
<protein>
    <submittedName>
        <fullName evidence="1">ROK family transcriptional regulator</fullName>
    </submittedName>
</protein>
<gene>
    <name evidence="1" type="ORF">RM705_19345</name>
</gene>
<evidence type="ECO:0000313" key="2">
    <source>
        <dbReference type="Proteomes" id="UP001183881"/>
    </source>
</evidence>
<dbReference type="Gene3D" id="3.30.420.40">
    <property type="match status" value="1"/>
</dbReference>
<reference evidence="2" key="1">
    <citation type="submission" date="2023-07" db="EMBL/GenBank/DDBJ databases">
        <title>30 novel species of actinomycetes from the DSMZ collection.</title>
        <authorList>
            <person name="Nouioui I."/>
        </authorList>
    </citation>
    <scope>NUCLEOTIDE SEQUENCE [LARGE SCALE GENOMIC DNA]</scope>
    <source>
        <strain evidence="2">DSM 41636</strain>
    </source>
</reference>
<comment type="caution">
    <text evidence="1">The sequence shown here is derived from an EMBL/GenBank/DDBJ whole genome shotgun (WGS) entry which is preliminary data.</text>
</comment>
<name>A0ABU2PYC8_9ACTN</name>
<dbReference type="InterPro" id="IPR043129">
    <property type="entry name" value="ATPase_NBD"/>
</dbReference>
<proteinExistence type="predicted"/>
<dbReference type="Proteomes" id="UP001183881">
    <property type="component" value="Unassembled WGS sequence"/>
</dbReference>
<dbReference type="EMBL" id="JAVRFA010000023">
    <property type="protein sequence ID" value="MDT0396826.1"/>
    <property type="molecule type" value="Genomic_DNA"/>
</dbReference>
<keyword evidence="2" id="KW-1185">Reference proteome</keyword>
<sequence length="97" mass="9377">EALCLAAVARGELGEAARVLGEGAGTLVGLLDIDLVLLGGRTVAGASEVFVGGVGAVLEDRARRTGDAVVPVRVAGGGVAEGAAQLVLAPVFGRGDG</sequence>
<organism evidence="1 2">
    <name type="scientific">Streptomyces edwardsiae</name>
    <dbReference type="NCBI Taxonomy" id="3075527"/>
    <lineage>
        <taxon>Bacteria</taxon>
        <taxon>Bacillati</taxon>
        <taxon>Actinomycetota</taxon>
        <taxon>Actinomycetes</taxon>
        <taxon>Kitasatosporales</taxon>
        <taxon>Streptomycetaceae</taxon>
        <taxon>Streptomyces</taxon>
    </lineage>
</organism>
<dbReference type="SUPFAM" id="SSF53067">
    <property type="entry name" value="Actin-like ATPase domain"/>
    <property type="match status" value="1"/>
</dbReference>
<feature type="non-terminal residue" evidence="1">
    <location>
        <position position="1"/>
    </location>
</feature>
<evidence type="ECO:0000313" key="1">
    <source>
        <dbReference type="EMBL" id="MDT0396826.1"/>
    </source>
</evidence>